<gene>
    <name evidence="2" type="ORF">METZ01_LOCUS309212</name>
</gene>
<feature type="transmembrane region" description="Helical" evidence="1">
    <location>
        <begin position="12"/>
        <end position="29"/>
    </location>
</feature>
<keyword evidence="1" id="KW-1133">Transmembrane helix</keyword>
<protein>
    <submittedName>
        <fullName evidence="2">Uncharacterized protein</fullName>
    </submittedName>
</protein>
<dbReference type="EMBL" id="UINC01098101">
    <property type="protein sequence ID" value="SVC56358.1"/>
    <property type="molecule type" value="Genomic_DNA"/>
</dbReference>
<feature type="non-terminal residue" evidence="2">
    <location>
        <position position="1"/>
    </location>
</feature>
<keyword evidence="1" id="KW-0472">Membrane</keyword>
<keyword evidence="1" id="KW-0812">Transmembrane</keyword>
<name>A0A382N751_9ZZZZ</name>
<evidence type="ECO:0000313" key="2">
    <source>
        <dbReference type="EMBL" id="SVC56358.1"/>
    </source>
</evidence>
<dbReference type="AlphaFoldDB" id="A0A382N751"/>
<organism evidence="2">
    <name type="scientific">marine metagenome</name>
    <dbReference type="NCBI Taxonomy" id="408172"/>
    <lineage>
        <taxon>unclassified sequences</taxon>
        <taxon>metagenomes</taxon>
        <taxon>ecological metagenomes</taxon>
    </lineage>
</organism>
<accession>A0A382N751</accession>
<proteinExistence type="predicted"/>
<evidence type="ECO:0000256" key="1">
    <source>
        <dbReference type="SAM" id="Phobius"/>
    </source>
</evidence>
<reference evidence="2" key="1">
    <citation type="submission" date="2018-05" db="EMBL/GenBank/DDBJ databases">
        <authorList>
            <person name="Lanie J.A."/>
            <person name="Ng W.-L."/>
            <person name="Kazmierczak K.M."/>
            <person name="Andrzejewski T.M."/>
            <person name="Davidsen T.M."/>
            <person name="Wayne K.J."/>
            <person name="Tettelin H."/>
            <person name="Glass J.I."/>
            <person name="Rusch D."/>
            <person name="Podicherti R."/>
            <person name="Tsui H.-C.T."/>
            <person name="Winkler M.E."/>
        </authorList>
    </citation>
    <scope>NUCLEOTIDE SEQUENCE</scope>
</reference>
<sequence>TKFFWPAENSGPPLGVGPVAVVFFLSFRAPKG</sequence>